<evidence type="ECO:0000313" key="1">
    <source>
        <dbReference type="EMBL" id="MDY5168582.1"/>
    </source>
</evidence>
<dbReference type="Pfam" id="PF06252">
    <property type="entry name" value="GemA"/>
    <property type="match status" value="1"/>
</dbReference>
<organism evidence="1 2">
    <name type="scientific">Dielma fastidiosa</name>
    <dbReference type="NCBI Taxonomy" id="1034346"/>
    <lineage>
        <taxon>Bacteria</taxon>
        <taxon>Bacillati</taxon>
        <taxon>Bacillota</taxon>
        <taxon>Erysipelotrichia</taxon>
        <taxon>Erysipelotrichales</taxon>
        <taxon>Erysipelotrichaceae</taxon>
        <taxon>Dielma</taxon>
    </lineage>
</organism>
<protein>
    <submittedName>
        <fullName evidence="1">Regulatory protein GemA</fullName>
    </submittedName>
</protein>
<gene>
    <name evidence="1" type="ORF">MQE39_10695</name>
</gene>
<name>A0AB35URQ3_9FIRM</name>
<proteinExistence type="predicted"/>
<sequence>MMCANRYKAIWGLAKSPELNLDSQSVHDIVFDLTGKDSLKLLTDQEIDKVVRALKQTKNRINKEIPKFRTDTEGDIETVRQRKLIYMLTGELGWNNDNSRIDAFCQRMFKTNLKELDYQQCYVIIEALKDIVEREESKHGKH</sequence>
<dbReference type="RefSeq" id="WP_320883807.1">
    <property type="nucleotide sequence ID" value="NZ_BAABZA010000010.1"/>
</dbReference>
<comment type="caution">
    <text evidence="1">The sequence shown here is derived from an EMBL/GenBank/DDBJ whole genome shotgun (WGS) entry which is preliminary data.</text>
</comment>
<dbReference type="AlphaFoldDB" id="A0AB35URQ3"/>
<dbReference type="EMBL" id="JALDAW010000016">
    <property type="protein sequence ID" value="MDY5168582.1"/>
    <property type="molecule type" value="Genomic_DNA"/>
</dbReference>
<dbReference type="Proteomes" id="UP001276902">
    <property type="component" value="Unassembled WGS sequence"/>
</dbReference>
<evidence type="ECO:0000313" key="2">
    <source>
        <dbReference type="Proteomes" id="UP001276902"/>
    </source>
</evidence>
<dbReference type="InterPro" id="IPR009363">
    <property type="entry name" value="Phage_Mu_Gp16"/>
</dbReference>
<reference evidence="1" key="1">
    <citation type="submission" date="2022-03" db="EMBL/GenBank/DDBJ databases">
        <title>First case of bacteraemia caused by Dielma fastidiosa in a patient hospitalised with diverticulitis.</title>
        <authorList>
            <person name="Forman-Ankjaer B."/>
            <person name="Hvid-Jensen F."/>
            <person name="Kobel C.M."/>
            <person name="Greve T."/>
        </authorList>
    </citation>
    <scope>NUCLEOTIDE SEQUENCE</scope>
    <source>
        <strain evidence="1">AUH_DF_2021</strain>
    </source>
</reference>
<accession>A0AB35URQ3</accession>